<organism evidence="2 3">
    <name type="scientific">Fomitopsis schrenkii</name>
    <name type="common">Brown rot fungus</name>
    <dbReference type="NCBI Taxonomy" id="2126942"/>
    <lineage>
        <taxon>Eukaryota</taxon>
        <taxon>Fungi</taxon>
        <taxon>Dikarya</taxon>
        <taxon>Basidiomycota</taxon>
        <taxon>Agaricomycotina</taxon>
        <taxon>Agaricomycetes</taxon>
        <taxon>Polyporales</taxon>
        <taxon>Fomitopsis</taxon>
    </lineage>
</organism>
<feature type="region of interest" description="Disordered" evidence="1">
    <location>
        <begin position="1"/>
        <end position="78"/>
    </location>
</feature>
<evidence type="ECO:0000313" key="2">
    <source>
        <dbReference type="EMBL" id="EPT05886.1"/>
    </source>
</evidence>
<dbReference type="HOGENOM" id="CLU_1019555_0_0_1"/>
<keyword evidence="3" id="KW-1185">Reference proteome</keyword>
<dbReference type="OrthoDB" id="2802935at2759"/>
<gene>
    <name evidence="2" type="ORF">FOMPIDRAFT_84015</name>
</gene>
<name>S8FXM7_FOMSC</name>
<dbReference type="EMBL" id="KE504122">
    <property type="protein sequence ID" value="EPT05886.1"/>
    <property type="molecule type" value="Genomic_DNA"/>
</dbReference>
<evidence type="ECO:0000313" key="3">
    <source>
        <dbReference type="Proteomes" id="UP000015241"/>
    </source>
</evidence>
<sequence length="273" mass="29977">MSLRPFFRNANTTREQRRHSVPDVLAFLRHAREQLGEPIQRGRTSESGPGRRPKTLRKSSSTPPATGESVSPTGPVNEPIFVHFDTSSSAGPSVQVLHLQSTPPAAYDGLGLDILPDDDDDDADDLLVERLSSPSRLTNRVVAARASYIRTSTDDLLEVYPVSPPGLPQPLPDEDARVAESYLAEVASSDPGDTWNAPDILIIAPEEDQESEVSSPTPVTIAEVPDMPDIAMKQEREYASRVHRDVVQMDYPPTPAAPRLPYITRFSFDPLYA</sequence>
<protein>
    <submittedName>
        <fullName evidence="2">Uncharacterized protein</fullName>
    </submittedName>
</protein>
<dbReference type="InParanoid" id="S8FXM7"/>
<proteinExistence type="predicted"/>
<evidence type="ECO:0000256" key="1">
    <source>
        <dbReference type="SAM" id="MobiDB-lite"/>
    </source>
</evidence>
<dbReference type="Proteomes" id="UP000015241">
    <property type="component" value="Unassembled WGS sequence"/>
</dbReference>
<dbReference type="AlphaFoldDB" id="S8FXM7"/>
<feature type="compositionally biased region" description="Polar residues" evidence="1">
    <location>
        <begin position="58"/>
        <end position="74"/>
    </location>
</feature>
<reference evidence="2 3" key="1">
    <citation type="journal article" date="2012" name="Science">
        <title>The Paleozoic origin of enzymatic lignin decomposition reconstructed from 31 fungal genomes.</title>
        <authorList>
            <person name="Floudas D."/>
            <person name="Binder M."/>
            <person name="Riley R."/>
            <person name="Barry K."/>
            <person name="Blanchette R.A."/>
            <person name="Henrissat B."/>
            <person name="Martinez A.T."/>
            <person name="Otillar R."/>
            <person name="Spatafora J.W."/>
            <person name="Yadav J.S."/>
            <person name="Aerts A."/>
            <person name="Benoit I."/>
            <person name="Boyd A."/>
            <person name="Carlson A."/>
            <person name="Copeland A."/>
            <person name="Coutinho P.M."/>
            <person name="de Vries R.P."/>
            <person name="Ferreira P."/>
            <person name="Findley K."/>
            <person name="Foster B."/>
            <person name="Gaskell J."/>
            <person name="Glotzer D."/>
            <person name="Gorecki P."/>
            <person name="Heitman J."/>
            <person name="Hesse C."/>
            <person name="Hori C."/>
            <person name="Igarashi K."/>
            <person name="Jurgens J.A."/>
            <person name="Kallen N."/>
            <person name="Kersten P."/>
            <person name="Kohler A."/>
            <person name="Kuees U."/>
            <person name="Kumar T.K.A."/>
            <person name="Kuo A."/>
            <person name="LaButti K."/>
            <person name="Larrondo L.F."/>
            <person name="Lindquist E."/>
            <person name="Ling A."/>
            <person name="Lombard V."/>
            <person name="Lucas S."/>
            <person name="Lundell T."/>
            <person name="Martin R."/>
            <person name="McLaughlin D.J."/>
            <person name="Morgenstern I."/>
            <person name="Morin E."/>
            <person name="Murat C."/>
            <person name="Nagy L.G."/>
            <person name="Nolan M."/>
            <person name="Ohm R.A."/>
            <person name="Patyshakuliyeva A."/>
            <person name="Rokas A."/>
            <person name="Ruiz-Duenas F.J."/>
            <person name="Sabat G."/>
            <person name="Salamov A."/>
            <person name="Samejima M."/>
            <person name="Schmutz J."/>
            <person name="Slot J.C."/>
            <person name="St John F."/>
            <person name="Stenlid J."/>
            <person name="Sun H."/>
            <person name="Sun S."/>
            <person name="Syed K."/>
            <person name="Tsang A."/>
            <person name="Wiebenga A."/>
            <person name="Young D."/>
            <person name="Pisabarro A."/>
            <person name="Eastwood D.C."/>
            <person name="Martin F."/>
            <person name="Cullen D."/>
            <person name="Grigoriev I.V."/>
            <person name="Hibbett D.S."/>
        </authorList>
    </citation>
    <scope>NUCLEOTIDE SEQUENCE</scope>
    <source>
        <strain evidence="3">FP-58527</strain>
    </source>
</reference>
<accession>S8FXM7</accession>